<feature type="domain" description="CusB-like beta-barrel" evidence="2">
    <location>
        <begin position="217"/>
        <end position="270"/>
    </location>
</feature>
<dbReference type="InterPro" id="IPR058627">
    <property type="entry name" value="MdtA-like_C"/>
</dbReference>
<feature type="domain" description="CzcB-like barrel-sandwich hybrid" evidence="4">
    <location>
        <begin position="70"/>
        <end position="207"/>
    </location>
</feature>
<dbReference type="Gene3D" id="2.40.30.170">
    <property type="match status" value="1"/>
</dbReference>
<dbReference type="PANTHER" id="PTHR30469">
    <property type="entry name" value="MULTIDRUG RESISTANCE PROTEIN MDTA"/>
    <property type="match status" value="1"/>
</dbReference>
<gene>
    <name evidence="5" type="ORF">SAMN04488498_10688</name>
</gene>
<dbReference type="Pfam" id="PF25973">
    <property type="entry name" value="BSH_CzcB"/>
    <property type="match status" value="1"/>
</dbReference>
<dbReference type="Gene3D" id="2.40.420.20">
    <property type="match status" value="1"/>
</dbReference>
<dbReference type="Proteomes" id="UP000323300">
    <property type="component" value="Unassembled WGS sequence"/>
</dbReference>
<dbReference type="InterPro" id="IPR058792">
    <property type="entry name" value="Beta-barrel_RND_2"/>
</dbReference>
<name>A0A1I3ZBT9_9HYPH</name>
<comment type="similarity">
    <text evidence="1">Belongs to the membrane fusion protein (MFP) (TC 8.A.1) family.</text>
</comment>
<feature type="domain" description="Multidrug resistance protein MdtA-like C-terminal permuted SH3" evidence="3">
    <location>
        <begin position="291"/>
        <end position="351"/>
    </location>
</feature>
<dbReference type="GO" id="GO:1990281">
    <property type="term" value="C:efflux pump complex"/>
    <property type="evidence" value="ECO:0007669"/>
    <property type="project" value="TreeGrafter"/>
</dbReference>
<accession>A0A1I3ZBT9</accession>
<dbReference type="GO" id="GO:0015562">
    <property type="term" value="F:efflux transmembrane transporter activity"/>
    <property type="evidence" value="ECO:0007669"/>
    <property type="project" value="TreeGrafter"/>
</dbReference>
<evidence type="ECO:0000259" key="3">
    <source>
        <dbReference type="Pfam" id="PF25967"/>
    </source>
</evidence>
<dbReference type="Gene3D" id="2.40.50.100">
    <property type="match status" value="1"/>
</dbReference>
<evidence type="ECO:0000313" key="5">
    <source>
        <dbReference type="EMBL" id="SFK41648.1"/>
    </source>
</evidence>
<organism evidence="5 6">
    <name type="scientific">Neomesorhizobium albiziae</name>
    <dbReference type="NCBI Taxonomy" id="335020"/>
    <lineage>
        <taxon>Bacteria</taxon>
        <taxon>Pseudomonadati</taxon>
        <taxon>Pseudomonadota</taxon>
        <taxon>Alphaproteobacteria</taxon>
        <taxon>Hyphomicrobiales</taxon>
        <taxon>Phyllobacteriaceae</taxon>
        <taxon>Neomesorhizobium</taxon>
    </lineage>
</organism>
<evidence type="ECO:0000313" key="6">
    <source>
        <dbReference type="Proteomes" id="UP000323300"/>
    </source>
</evidence>
<dbReference type="RefSeq" id="WP_149760455.1">
    <property type="nucleotide sequence ID" value="NZ_BSPE01000031.1"/>
</dbReference>
<protein>
    <submittedName>
        <fullName evidence="5">RND family efflux transporter, MFP subunit</fullName>
    </submittedName>
</protein>
<keyword evidence="6" id="KW-1185">Reference proteome</keyword>
<dbReference type="NCBIfam" id="TIGR01730">
    <property type="entry name" value="RND_mfp"/>
    <property type="match status" value="1"/>
</dbReference>
<reference evidence="5 6" key="1">
    <citation type="submission" date="2016-10" db="EMBL/GenBank/DDBJ databases">
        <authorList>
            <person name="Varghese N."/>
            <person name="Submissions S."/>
        </authorList>
    </citation>
    <scope>NUCLEOTIDE SEQUENCE [LARGE SCALE GENOMIC DNA]</scope>
    <source>
        <strain evidence="5 6">DSM 21822</strain>
    </source>
</reference>
<dbReference type="EMBL" id="FOSL01000006">
    <property type="protein sequence ID" value="SFK41648.1"/>
    <property type="molecule type" value="Genomic_DNA"/>
</dbReference>
<dbReference type="PANTHER" id="PTHR30469:SF38">
    <property type="entry name" value="HLYD FAMILY SECRETION PROTEIN"/>
    <property type="match status" value="1"/>
</dbReference>
<proteinExistence type="inferred from homology"/>
<dbReference type="InterPro" id="IPR006143">
    <property type="entry name" value="RND_pump_MFP"/>
</dbReference>
<evidence type="ECO:0000259" key="4">
    <source>
        <dbReference type="Pfam" id="PF25973"/>
    </source>
</evidence>
<sequence length="367" mass="38581">MGAEAVSFKQLPLLVPLILVSVLLAGCQRQEAEAPKPPILVRAVDVAFTDYSPTLSLTGVIAARTLNSLAFRVGGRVSERLVDVGQRVEKDTVLARLDPEAQQSDLRSAQADVAAAEAQLRQTTAAFDRQKTLLAQGFTTRRDYDLAEQAMRTSQASVDSANSELSTARENLSFTELRAGRAGIVTDRSVETGQVVQAAQTVFTIAEDGDRDAVFNVDEKLVDSGSAAPPVTIMLIADPTVTATGKVREVSPVVDQASGSVRVKVEVPNTPPAMPLGAPITGTVSAAPRKAVVLPWEALTSADGKPSVWIVDKNSKAVSPRLIDILSYDTGIVVVKSGLDAGQSVVTAGVQFLSPGQTVEIVAGEGQ</sequence>
<evidence type="ECO:0000259" key="2">
    <source>
        <dbReference type="Pfam" id="PF25954"/>
    </source>
</evidence>
<dbReference type="AlphaFoldDB" id="A0A1I3ZBT9"/>
<evidence type="ECO:0000256" key="1">
    <source>
        <dbReference type="ARBA" id="ARBA00009477"/>
    </source>
</evidence>
<dbReference type="SUPFAM" id="SSF111369">
    <property type="entry name" value="HlyD-like secretion proteins"/>
    <property type="match status" value="1"/>
</dbReference>
<dbReference type="OrthoDB" id="9813967at2"/>
<dbReference type="Pfam" id="PF25967">
    <property type="entry name" value="RND-MFP_C"/>
    <property type="match status" value="1"/>
</dbReference>
<dbReference type="InterPro" id="IPR058647">
    <property type="entry name" value="BSH_CzcB-like"/>
</dbReference>
<dbReference type="Gene3D" id="1.10.287.470">
    <property type="entry name" value="Helix hairpin bin"/>
    <property type="match status" value="1"/>
</dbReference>
<dbReference type="Pfam" id="PF25954">
    <property type="entry name" value="Beta-barrel_RND_2"/>
    <property type="match status" value="1"/>
</dbReference>